<dbReference type="OrthoDB" id="10500501at2759"/>
<comment type="caution">
    <text evidence="2">The sequence shown here is derived from an EMBL/GenBank/DDBJ whole genome shotgun (WGS) entry which is preliminary data.</text>
</comment>
<reference evidence="2 3" key="1">
    <citation type="submission" date="2018-08" db="EMBL/GenBank/DDBJ databases">
        <title>Genomic investigation of the strawberry pathogen Phytophthora fragariae indicates pathogenicity is determined by transcriptional variation in three key races.</title>
        <authorList>
            <person name="Adams T.M."/>
            <person name="Armitage A.D."/>
            <person name="Sobczyk M.K."/>
            <person name="Bates H.J."/>
            <person name="Dunwell J.M."/>
            <person name="Nellist C.F."/>
            <person name="Harrison R.J."/>
        </authorList>
    </citation>
    <scope>NUCLEOTIDE SEQUENCE [LARGE SCALE GENOMIC DNA]</scope>
    <source>
        <strain evidence="2 3">NOV-27</strain>
    </source>
</reference>
<evidence type="ECO:0000313" key="3">
    <source>
        <dbReference type="Proteomes" id="UP000433483"/>
    </source>
</evidence>
<evidence type="ECO:0000313" key="2">
    <source>
        <dbReference type="EMBL" id="KAE9157069.1"/>
    </source>
</evidence>
<keyword evidence="3" id="KW-1185">Reference proteome</keyword>
<feature type="region of interest" description="Disordered" evidence="1">
    <location>
        <begin position="1"/>
        <end position="152"/>
    </location>
</feature>
<dbReference type="Proteomes" id="UP000433483">
    <property type="component" value="Unassembled WGS sequence"/>
</dbReference>
<feature type="compositionally biased region" description="Low complexity" evidence="1">
    <location>
        <begin position="69"/>
        <end position="104"/>
    </location>
</feature>
<evidence type="ECO:0000256" key="1">
    <source>
        <dbReference type="SAM" id="MobiDB-lite"/>
    </source>
</evidence>
<sequence>MPLLALAAPLSTDTAPPAAEPPLLPPRIDTEPPLAASLDPPANPTEPESLTLEAPLPNVTSPDTPPVVAPLLTSTDPLDPLAPGTDDPSIALPLMAAASLPLPLRTDTKPPSTTPAPPDTDTTPPAVSPAELPPTSRTAPATTAPVDDELRH</sequence>
<feature type="compositionally biased region" description="Low complexity" evidence="1">
    <location>
        <begin position="119"/>
        <end position="145"/>
    </location>
</feature>
<accession>A0A6A3UXF4</accession>
<name>A0A6A3UXF4_9STRA</name>
<organism evidence="2 3">
    <name type="scientific">Phytophthora fragariae</name>
    <dbReference type="NCBI Taxonomy" id="53985"/>
    <lineage>
        <taxon>Eukaryota</taxon>
        <taxon>Sar</taxon>
        <taxon>Stramenopiles</taxon>
        <taxon>Oomycota</taxon>
        <taxon>Peronosporomycetes</taxon>
        <taxon>Peronosporales</taxon>
        <taxon>Peronosporaceae</taxon>
        <taxon>Phytophthora</taxon>
    </lineage>
</organism>
<protein>
    <submittedName>
        <fullName evidence="2">Uncharacterized protein</fullName>
    </submittedName>
</protein>
<proteinExistence type="predicted"/>
<dbReference type="EMBL" id="QXGB01009261">
    <property type="protein sequence ID" value="KAE9157069.1"/>
    <property type="molecule type" value="Genomic_DNA"/>
</dbReference>
<gene>
    <name evidence="2" type="ORF">PF005_g32975</name>
</gene>
<dbReference type="AlphaFoldDB" id="A0A6A3UXF4"/>